<dbReference type="PROSITE" id="PS00211">
    <property type="entry name" value="ABC_TRANSPORTER_1"/>
    <property type="match status" value="1"/>
</dbReference>
<proteinExistence type="predicted"/>
<evidence type="ECO:0000259" key="11">
    <source>
        <dbReference type="PROSITE" id="PS51866"/>
    </source>
</evidence>
<keyword evidence="7" id="KW-1278">Translocase</keyword>
<dbReference type="Pfam" id="PF03459">
    <property type="entry name" value="TOBE"/>
    <property type="match status" value="1"/>
</dbReference>
<dbReference type="AlphaFoldDB" id="A0A5J5GSB2"/>
<name>A0A5J5GSB2_9RHOB</name>
<protein>
    <submittedName>
        <fullName evidence="12">Molybdenum ABC transporter ATP-binding protein</fullName>
    </submittedName>
</protein>
<evidence type="ECO:0000256" key="4">
    <source>
        <dbReference type="ARBA" id="ARBA00022519"/>
    </source>
</evidence>
<keyword evidence="2" id="KW-1003">Cell membrane</keyword>
<dbReference type="InterPro" id="IPR017871">
    <property type="entry name" value="ABC_transporter-like_CS"/>
</dbReference>
<dbReference type="Proteomes" id="UP000326554">
    <property type="component" value="Unassembled WGS sequence"/>
</dbReference>
<dbReference type="SUPFAM" id="SSF52540">
    <property type="entry name" value="P-loop containing nucleoside triphosphate hydrolases"/>
    <property type="match status" value="1"/>
</dbReference>
<dbReference type="InterPro" id="IPR003593">
    <property type="entry name" value="AAA+_ATPase"/>
</dbReference>
<evidence type="ECO:0000313" key="13">
    <source>
        <dbReference type="Proteomes" id="UP000326554"/>
    </source>
</evidence>
<dbReference type="Gene3D" id="2.40.50.100">
    <property type="match status" value="1"/>
</dbReference>
<evidence type="ECO:0000313" key="12">
    <source>
        <dbReference type="EMBL" id="KAA9010468.1"/>
    </source>
</evidence>
<keyword evidence="6 12" id="KW-0067">ATP-binding</keyword>
<evidence type="ECO:0000256" key="5">
    <source>
        <dbReference type="ARBA" id="ARBA00022741"/>
    </source>
</evidence>
<dbReference type="GO" id="GO:0140359">
    <property type="term" value="F:ABC-type transporter activity"/>
    <property type="evidence" value="ECO:0007669"/>
    <property type="project" value="InterPro"/>
</dbReference>
<dbReference type="Gene3D" id="3.40.50.300">
    <property type="entry name" value="P-loop containing nucleotide triphosphate hydrolases"/>
    <property type="match status" value="1"/>
</dbReference>
<dbReference type="InterPro" id="IPR005116">
    <property type="entry name" value="Transp-assoc_OB_typ1"/>
</dbReference>
<evidence type="ECO:0000256" key="3">
    <source>
        <dbReference type="ARBA" id="ARBA00022505"/>
    </source>
</evidence>
<keyword evidence="8" id="KW-0472">Membrane</keyword>
<gene>
    <name evidence="12" type="primary">modC</name>
    <name evidence="12" type="ORF">F3S47_04280</name>
</gene>
<keyword evidence="5" id="KW-0547">Nucleotide-binding</keyword>
<dbReference type="NCBIfam" id="TIGR02142">
    <property type="entry name" value="modC_ABC"/>
    <property type="match status" value="1"/>
</dbReference>
<reference evidence="12 13" key="1">
    <citation type="submission" date="2019-09" db="EMBL/GenBank/DDBJ databases">
        <authorList>
            <person name="Park J.-S."/>
            <person name="Choi H.-J."/>
        </authorList>
    </citation>
    <scope>NUCLEOTIDE SEQUENCE [LARGE SCALE GENOMIC DNA]</scope>
    <source>
        <strain evidence="12 13">176SS1-4</strain>
    </source>
</reference>
<dbReference type="InterPro" id="IPR004606">
    <property type="entry name" value="Mop_domain"/>
</dbReference>
<dbReference type="GO" id="GO:0005524">
    <property type="term" value="F:ATP binding"/>
    <property type="evidence" value="ECO:0007669"/>
    <property type="project" value="UniProtKB-KW"/>
</dbReference>
<accession>A0A5J5GSB2</accession>
<dbReference type="SUPFAM" id="SSF50331">
    <property type="entry name" value="MOP-like"/>
    <property type="match status" value="1"/>
</dbReference>
<dbReference type="RefSeq" id="WP_150443954.1">
    <property type="nucleotide sequence ID" value="NZ_VYQE01000001.1"/>
</dbReference>
<dbReference type="GO" id="GO:0016887">
    <property type="term" value="F:ATP hydrolysis activity"/>
    <property type="evidence" value="ECO:0007669"/>
    <property type="project" value="InterPro"/>
</dbReference>
<dbReference type="InterPro" id="IPR008995">
    <property type="entry name" value="Mo/tungstate-bd_C_term_dom"/>
</dbReference>
<sequence>MTLEVRISRRLPGFVLDVDFEVASGITVLFGPSGAGKTSVVNGVAGLSRPDEGRIVSNGRVLLDTKRGIQVAPHRRRIGYVFQEPRLFPHLSVRGNLRYGQRFAGRRGRPGDLDAITEVLGIGPLLDRRPGALSGGEKSRVALGRALLSSPDLILADEPLAALDAARKAEILPLFERLRDDLGVPVLYVSHSAEEVARLATTVVALSRGRVIAQGPALEILGNPSVTPVGPRAAGAVLEARVAAHHADGLTELDAGGLPLFVPGHAGKVGAQTRLRIAAHDVMLSLDPPERISALNVLPGRVETVTEAEGPGVLVRLETPAGPVLSYVTRRSASALGLKEGLGCHAIVKTVTL</sequence>
<dbReference type="PROSITE" id="PS50893">
    <property type="entry name" value="ABC_TRANSPORTER_2"/>
    <property type="match status" value="1"/>
</dbReference>
<dbReference type="PROSITE" id="PS51866">
    <property type="entry name" value="MOP"/>
    <property type="match status" value="1"/>
</dbReference>
<dbReference type="Pfam" id="PF00005">
    <property type="entry name" value="ABC_tran"/>
    <property type="match status" value="1"/>
</dbReference>
<evidence type="ECO:0000256" key="2">
    <source>
        <dbReference type="ARBA" id="ARBA00022475"/>
    </source>
</evidence>
<feature type="domain" description="ABC transporter" evidence="10">
    <location>
        <begin position="2"/>
        <end position="233"/>
    </location>
</feature>
<dbReference type="SMART" id="SM00382">
    <property type="entry name" value="AAA"/>
    <property type="match status" value="1"/>
</dbReference>
<dbReference type="EMBL" id="VYQE01000001">
    <property type="protein sequence ID" value="KAA9010468.1"/>
    <property type="molecule type" value="Genomic_DNA"/>
</dbReference>
<keyword evidence="13" id="KW-1185">Reference proteome</keyword>
<evidence type="ECO:0000256" key="9">
    <source>
        <dbReference type="PROSITE-ProRule" id="PRU01213"/>
    </source>
</evidence>
<feature type="domain" description="Mop" evidence="11">
    <location>
        <begin position="291"/>
        <end position="353"/>
    </location>
</feature>
<dbReference type="InterPro" id="IPR027417">
    <property type="entry name" value="P-loop_NTPase"/>
</dbReference>
<dbReference type="GO" id="GO:0015098">
    <property type="term" value="F:molybdate ion transmembrane transporter activity"/>
    <property type="evidence" value="ECO:0007669"/>
    <property type="project" value="InterPro"/>
</dbReference>
<keyword evidence="4" id="KW-0997">Cell inner membrane</keyword>
<dbReference type="PANTHER" id="PTHR43514">
    <property type="entry name" value="ABC TRANSPORTER I FAMILY MEMBER 10"/>
    <property type="match status" value="1"/>
</dbReference>
<keyword evidence="3 9" id="KW-0500">Molybdenum</keyword>
<dbReference type="GO" id="GO:0016020">
    <property type="term" value="C:membrane"/>
    <property type="evidence" value="ECO:0007669"/>
    <property type="project" value="InterPro"/>
</dbReference>
<dbReference type="InterPro" id="IPR003439">
    <property type="entry name" value="ABC_transporter-like_ATP-bd"/>
</dbReference>
<evidence type="ECO:0000256" key="8">
    <source>
        <dbReference type="ARBA" id="ARBA00023136"/>
    </source>
</evidence>
<evidence type="ECO:0000256" key="6">
    <source>
        <dbReference type="ARBA" id="ARBA00022840"/>
    </source>
</evidence>
<organism evidence="12 13">
    <name type="scientific">Histidinibacterium aquaticum</name>
    <dbReference type="NCBI Taxonomy" id="2613962"/>
    <lineage>
        <taxon>Bacteria</taxon>
        <taxon>Pseudomonadati</taxon>
        <taxon>Pseudomonadota</taxon>
        <taxon>Alphaproteobacteria</taxon>
        <taxon>Rhodobacterales</taxon>
        <taxon>Paracoccaceae</taxon>
        <taxon>Histidinibacterium</taxon>
    </lineage>
</organism>
<keyword evidence="1" id="KW-0813">Transport</keyword>
<comment type="caution">
    <text evidence="12">The sequence shown here is derived from an EMBL/GenBank/DDBJ whole genome shotgun (WGS) entry which is preliminary data.</text>
</comment>
<evidence type="ECO:0000256" key="7">
    <source>
        <dbReference type="ARBA" id="ARBA00022967"/>
    </source>
</evidence>
<dbReference type="InterPro" id="IPR011868">
    <property type="entry name" value="ModC_ABC_ATP-bd"/>
</dbReference>
<evidence type="ECO:0000256" key="1">
    <source>
        <dbReference type="ARBA" id="ARBA00022448"/>
    </source>
</evidence>
<evidence type="ECO:0000259" key="10">
    <source>
        <dbReference type="PROSITE" id="PS50893"/>
    </source>
</evidence>
<dbReference type="InterPro" id="IPR050334">
    <property type="entry name" value="Molybdenum_import_ModC"/>
</dbReference>
<dbReference type="PANTHER" id="PTHR43514:SF4">
    <property type="entry name" value="ABC TRANSPORTER I FAMILY MEMBER 10"/>
    <property type="match status" value="1"/>
</dbReference>